<feature type="transmembrane region" description="Helical" evidence="1">
    <location>
        <begin position="158"/>
        <end position="178"/>
    </location>
</feature>
<evidence type="ECO:0000313" key="3">
    <source>
        <dbReference type="Proteomes" id="UP001383192"/>
    </source>
</evidence>
<keyword evidence="1" id="KW-0812">Transmembrane</keyword>
<dbReference type="Proteomes" id="UP001383192">
    <property type="component" value="Unassembled WGS sequence"/>
</dbReference>
<evidence type="ECO:0000313" key="2">
    <source>
        <dbReference type="EMBL" id="KAK7026472.1"/>
    </source>
</evidence>
<proteinExistence type="predicted"/>
<protein>
    <submittedName>
        <fullName evidence="2">Uncharacterized protein</fullName>
    </submittedName>
</protein>
<dbReference type="EMBL" id="JAYKXP010000104">
    <property type="protein sequence ID" value="KAK7026472.1"/>
    <property type="molecule type" value="Genomic_DNA"/>
</dbReference>
<organism evidence="2 3">
    <name type="scientific">Paramarasmius palmivorus</name>
    <dbReference type="NCBI Taxonomy" id="297713"/>
    <lineage>
        <taxon>Eukaryota</taxon>
        <taxon>Fungi</taxon>
        <taxon>Dikarya</taxon>
        <taxon>Basidiomycota</taxon>
        <taxon>Agaricomycotina</taxon>
        <taxon>Agaricomycetes</taxon>
        <taxon>Agaricomycetidae</taxon>
        <taxon>Agaricales</taxon>
        <taxon>Marasmiineae</taxon>
        <taxon>Marasmiaceae</taxon>
        <taxon>Paramarasmius</taxon>
    </lineage>
</organism>
<dbReference type="AlphaFoldDB" id="A0AAW0BL28"/>
<sequence>MVDSVSWSMTLPRAKAFKLINVDPTLVQLNGPVILNITWQKSGTMDPELSYRFWVKDEKGTTLAYPSGFLQSPHTITVSFSTTGTYRLYAEETQWTLAPASPVPSVQLPGNTSSIGPYQTLITVQSSSVTPGPTNTLAPTAEITSAETEDNSAATRNIAGAAAATVGAVMIIVAVIILRLRRGKRWRSGEVKDVSPYSLSLPESNAIGQKQREMIGRRQNGDALETETSGDDDHLREVVWDSVISLESPRRIRRVVYLHDSGWRPTPLHSDSYAGDSSQGVVVMPPRYDEAM</sequence>
<keyword evidence="1" id="KW-1133">Transmembrane helix</keyword>
<keyword evidence="1" id="KW-0472">Membrane</keyword>
<gene>
    <name evidence="2" type="ORF">VNI00_015631</name>
</gene>
<accession>A0AAW0BL28</accession>
<name>A0AAW0BL28_9AGAR</name>
<comment type="caution">
    <text evidence="2">The sequence shown here is derived from an EMBL/GenBank/DDBJ whole genome shotgun (WGS) entry which is preliminary data.</text>
</comment>
<keyword evidence="3" id="KW-1185">Reference proteome</keyword>
<evidence type="ECO:0000256" key="1">
    <source>
        <dbReference type="SAM" id="Phobius"/>
    </source>
</evidence>
<reference evidence="2 3" key="1">
    <citation type="submission" date="2024-01" db="EMBL/GenBank/DDBJ databases">
        <title>A draft genome for a cacao thread blight-causing isolate of Paramarasmius palmivorus.</title>
        <authorList>
            <person name="Baruah I.K."/>
            <person name="Bukari Y."/>
            <person name="Amoako-Attah I."/>
            <person name="Meinhardt L.W."/>
            <person name="Bailey B.A."/>
            <person name="Cohen S.P."/>
        </authorList>
    </citation>
    <scope>NUCLEOTIDE SEQUENCE [LARGE SCALE GENOMIC DNA]</scope>
    <source>
        <strain evidence="2 3">GH-12</strain>
    </source>
</reference>